<dbReference type="STRING" id="329046.A0A1Y2CJ18"/>
<dbReference type="Pfam" id="PF00651">
    <property type="entry name" value="BTB"/>
    <property type="match status" value="1"/>
</dbReference>
<dbReference type="Proteomes" id="UP000193642">
    <property type="component" value="Unassembled WGS sequence"/>
</dbReference>
<dbReference type="InterPro" id="IPR044515">
    <property type="entry name" value="ABTB1"/>
</dbReference>
<comment type="caution">
    <text evidence="4">The sequence shown here is derived from an EMBL/GenBank/DDBJ whole genome shotgun (WGS) entry which is preliminary data.</text>
</comment>
<dbReference type="InterPro" id="IPR006571">
    <property type="entry name" value="TLDc_dom"/>
</dbReference>
<dbReference type="InterPro" id="IPR000210">
    <property type="entry name" value="BTB/POZ_dom"/>
</dbReference>
<dbReference type="InterPro" id="IPR011333">
    <property type="entry name" value="SKP1/BTB/POZ_sf"/>
</dbReference>
<dbReference type="SUPFAM" id="SSF54695">
    <property type="entry name" value="POZ domain"/>
    <property type="match status" value="1"/>
</dbReference>
<gene>
    <name evidence="4" type="ORF">BCR33DRAFT_115553</name>
</gene>
<protein>
    <recommendedName>
        <fullName evidence="3">BTB domain-containing protein</fullName>
    </recommendedName>
</protein>
<name>A0A1Y2CJ18_9FUNG</name>
<evidence type="ECO:0000259" key="3">
    <source>
        <dbReference type="PROSITE" id="PS50097"/>
    </source>
</evidence>
<accession>A0A1Y2CJ18</accession>
<dbReference type="Gene3D" id="3.30.710.10">
    <property type="entry name" value="Potassium Channel Kv1.1, Chain A"/>
    <property type="match status" value="1"/>
</dbReference>
<dbReference type="PANTHER" id="PTHR46231:SF1">
    <property type="entry name" value="ANKYRIN REPEAT AND BTB_POZ DOMAIN-CONTAINING PROTEIN 1"/>
    <property type="match status" value="1"/>
</dbReference>
<evidence type="ECO:0000256" key="1">
    <source>
        <dbReference type="ARBA" id="ARBA00022737"/>
    </source>
</evidence>
<reference evidence="4 5" key="1">
    <citation type="submission" date="2016-07" db="EMBL/GenBank/DDBJ databases">
        <title>Pervasive Adenine N6-methylation of Active Genes in Fungi.</title>
        <authorList>
            <consortium name="DOE Joint Genome Institute"/>
            <person name="Mondo S.J."/>
            <person name="Dannebaum R.O."/>
            <person name="Kuo R.C."/>
            <person name="Labutti K."/>
            <person name="Haridas S."/>
            <person name="Kuo A."/>
            <person name="Salamov A."/>
            <person name="Ahrendt S.R."/>
            <person name="Lipzen A."/>
            <person name="Sullivan W."/>
            <person name="Andreopoulos W.B."/>
            <person name="Clum A."/>
            <person name="Lindquist E."/>
            <person name="Daum C."/>
            <person name="Ramamoorthy G.K."/>
            <person name="Gryganskyi A."/>
            <person name="Culley D."/>
            <person name="Magnuson J.K."/>
            <person name="James T.Y."/>
            <person name="O'Malley M.A."/>
            <person name="Stajich J.E."/>
            <person name="Spatafora J.W."/>
            <person name="Visel A."/>
            <person name="Grigoriev I.V."/>
        </authorList>
    </citation>
    <scope>NUCLEOTIDE SEQUENCE [LARGE SCALE GENOMIC DNA]</scope>
    <source>
        <strain evidence="4 5">JEL800</strain>
    </source>
</reference>
<keyword evidence="2" id="KW-0040">ANK repeat</keyword>
<dbReference type="Pfam" id="PF07534">
    <property type="entry name" value="TLD"/>
    <property type="match status" value="1"/>
</dbReference>
<organism evidence="4 5">
    <name type="scientific">Rhizoclosmatium globosum</name>
    <dbReference type="NCBI Taxonomy" id="329046"/>
    <lineage>
        <taxon>Eukaryota</taxon>
        <taxon>Fungi</taxon>
        <taxon>Fungi incertae sedis</taxon>
        <taxon>Chytridiomycota</taxon>
        <taxon>Chytridiomycota incertae sedis</taxon>
        <taxon>Chytridiomycetes</taxon>
        <taxon>Chytridiales</taxon>
        <taxon>Chytriomycetaceae</taxon>
        <taxon>Rhizoclosmatium</taxon>
    </lineage>
</organism>
<dbReference type="OrthoDB" id="2160519at2759"/>
<evidence type="ECO:0000313" key="4">
    <source>
        <dbReference type="EMBL" id="ORY47038.1"/>
    </source>
</evidence>
<dbReference type="PROSITE" id="PS50097">
    <property type="entry name" value="BTB"/>
    <property type="match status" value="1"/>
</dbReference>
<proteinExistence type="predicted"/>
<evidence type="ECO:0000256" key="2">
    <source>
        <dbReference type="ARBA" id="ARBA00023043"/>
    </source>
</evidence>
<dbReference type="GO" id="GO:0000151">
    <property type="term" value="C:ubiquitin ligase complex"/>
    <property type="evidence" value="ECO:0007669"/>
    <property type="project" value="TreeGrafter"/>
</dbReference>
<dbReference type="GO" id="GO:0005737">
    <property type="term" value="C:cytoplasm"/>
    <property type="evidence" value="ECO:0007669"/>
    <property type="project" value="TreeGrafter"/>
</dbReference>
<dbReference type="AlphaFoldDB" id="A0A1Y2CJ18"/>
<dbReference type="SMART" id="SM00225">
    <property type="entry name" value="BTB"/>
    <property type="match status" value="1"/>
</dbReference>
<feature type="domain" description="BTB" evidence="3">
    <location>
        <begin position="30"/>
        <end position="110"/>
    </location>
</feature>
<keyword evidence="5" id="KW-1185">Reference proteome</keyword>
<dbReference type="EMBL" id="MCGO01000015">
    <property type="protein sequence ID" value="ORY47038.1"/>
    <property type="molecule type" value="Genomic_DNA"/>
</dbReference>
<sequence>MTNGNPSFQFKAATSRNLFNDSIRQNKDFADVLLLIGPSKTPIWAHAAILSQGCDYYKAALSMHWTTSPPQDLDVGTKIVRAVLNHPDVDVETMNIVLEFIYSGTARVSADKLSTVALFADELVLGELVAQCVKYCRRALVQSPKTAFEFYALGQKLNNHELKYDSVYAVSWNLEVSAVEGKAFLAQLDVNEIREVLSNTELDEINKWRLSVIWTKAQQNLGDISFKSGLSTGFDVQRAAQDIKPLILSNKLFLFEKESYLSEVAPYACLLEESTLTLLKAHLDIHDDQTPVDTTVQLFDSRILMSPEEQRQFLTQIKAVSNRLRPTKMKLIYRASEHNFSNSKFHEICDGAQHTVTVVKTVGGRIIGGYMSSFTTVLSTYKPVLFAFERSTLLMTLLPFETPMLAKIPGNNNGPIFGSLDLALESNRVSCSTKGRVFSLNAKTYDWFLGTTNGAHETTCEEYEVFQLSK</sequence>
<evidence type="ECO:0000313" key="5">
    <source>
        <dbReference type="Proteomes" id="UP000193642"/>
    </source>
</evidence>
<keyword evidence="1" id="KW-0677">Repeat</keyword>
<dbReference type="PANTHER" id="PTHR46231">
    <property type="entry name" value="ANKYRIN REPEAT AND BTB/POZ DOMAIN-CONTAINING PROTEIN 1"/>
    <property type="match status" value="1"/>
</dbReference>